<keyword evidence="4" id="KW-1185">Reference proteome</keyword>
<name>A0ABD0QM11_CIRMR</name>
<comment type="caution">
    <text evidence="3">The sequence shown here is derived from an EMBL/GenBank/DDBJ whole genome shotgun (WGS) entry which is preliminary data.</text>
</comment>
<dbReference type="EMBL" id="JAMKFB020000008">
    <property type="protein sequence ID" value="KAL0187264.1"/>
    <property type="molecule type" value="Genomic_DNA"/>
</dbReference>
<dbReference type="InterPro" id="IPR027357">
    <property type="entry name" value="DOCKER_dom"/>
</dbReference>
<organism evidence="3 4">
    <name type="scientific">Cirrhinus mrigala</name>
    <name type="common">Mrigala</name>
    <dbReference type="NCBI Taxonomy" id="683832"/>
    <lineage>
        <taxon>Eukaryota</taxon>
        <taxon>Metazoa</taxon>
        <taxon>Chordata</taxon>
        <taxon>Craniata</taxon>
        <taxon>Vertebrata</taxon>
        <taxon>Euteleostomi</taxon>
        <taxon>Actinopterygii</taxon>
        <taxon>Neopterygii</taxon>
        <taxon>Teleostei</taxon>
        <taxon>Ostariophysi</taxon>
        <taxon>Cypriniformes</taxon>
        <taxon>Cyprinidae</taxon>
        <taxon>Labeoninae</taxon>
        <taxon>Labeonini</taxon>
        <taxon>Cirrhinus</taxon>
    </lineage>
</organism>
<accession>A0ABD0QM11</accession>
<evidence type="ECO:0000259" key="2">
    <source>
        <dbReference type="PROSITE" id="PS51651"/>
    </source>
</evidence>
<dbReference type="PROSITE" id="PS51651">
    <property type="entry name" value="DOCKER"/>
    <property type="match status" value="1"/>
</dbReference>
<dbReference type="AlphaFoldDB" id="A0ABD0QM11"/>
<dbReference type="InterPro" id="IPR043162">
    <property type="entry name" value="DOCK_C_lobe_C"/>
</dbReference>
<dbReference type="InterPro" id="IPR026791">
    <property type="entry name" value="DOCK"/>
</dbReference>
<evidence type="ECO:0000313" key="3">
    <source>
        <dbReference type="EMBL" id="KAL0187264.1"/>
    </source>
</evidence>
<evidence type="ECO:0000256" key="1">
    <source>
        <dbReference type="PROSITE-ProRule" id="PRU00984"/>
    </source>
</evidence>
<dbReference type="Proteomes" id="UP001529510">
    <property type="component" value="Unassembled WGS sequence"/>
</dbReference>
<dbReference type="PANTHER" id="PTHR45653">
    <property type="entry name" value="DEDICATOR OF CYTOKINESIS"/>
    <property type="match status" value="1"/>
</dbReference>
<dbReference type="PANTHER" id="PTHR45653:SF3">
    <property type="entry name" value="DEDICATOR OF CYTOKINESIS PROTEIN 5"/>
    <property type="match status" value="1"/>
</dbReference>
<protein>
    <recommendedName>
        <fullName evidence="2">DOCKER domain-containing protein</fullName>
    </recommendedName>
</protein>
<feature type="non-terminal residue" evidence="3">
    <location>
        <position position="1"/>
    </location>
</feature>
<dbReference type="Gene3D" id="1.20.58.740">
    <property type="match status" value="1"/>
</dbReference>
<feature type="non-terminal residue" evidence="3">
    <location>
        <position position="59"/>
    </location>
</feature>
<comment type="similarity">
    <text evidence="1">Belongs to the DOCK family.</text>
</comment>
<sequence>EEISPLDNAIETMELANEKLSNLVQQQACDRSLAVHPLSMMLNGIVDPAVMGGFSNYEK</sequence>
<feature type="domain" description="DOCKER" evidence="2">
    <location>
        <begin position="1"/>
        <end position="59"/>
    </location>
</feature>
<proteinExistence type="inferred from homology"/>
<gene>
    <name evidence="3" type="ORF">M9458_018934</name>
</gene>
<evidence type="ECO:0000313" key="4">
    <source>
        <dbReference type="Proteomes" id="UP001529510"/>
    </source>
</evidence>
<reference evidence="3 4" key="1">
    <citation type="submission" date="2024-05" db="EMBL/GenBank/DDBJ databases">
        <title>Genome sequencing and assembly of Indian major carp, Cirrhinus mrigala (Hamilton, 1822).</title>
        <authorList>
            <person name="Mohindra V."/>
            <person name="Chowdhury L.M."/>
            <person name="Lal K."/>
            <person name="Jena J.K."/>
        </authorList>
    </citation>
    <scope>NUCLEOTIDE SEQUENCE [LARGE SCALE GENOMIC DNA]</scope>
    <source>
        <strain evidence="3">CM1030</strain>
        <tissue evidence="3">Blood</tissue>
    </source>
</reference>